<evidence type="ECO:0000256" key="5">
    <source>
        <dbReference type="ARBA" id="ARBA00022989"/>
    </source>
</evidence>
<comment type="caution">
    <text evidence="10">The sequence shown here is derived from an EMBL/GenBank/DDBJ whole genome shotgun (WGS) entry which is preliminary data.</text>
</comment>
<keyword evidence="4 9" id="KW-0378">Hydrolase</keyword>
<feature type="transmembrane region" description="Helical" evidence="9">
    <location>
        <begin position="144"/>
        <end position="161"/>
    </location>
</feature>
<dbReference type="GO" id="GO:0071602">
    <property type="term" value="P:phytosphingosine biosynthetic process"/>
    <property type="evidence" value="ECO:0007669"/>
    <property type="project" value="TreeGrafter"/>
</dbReference>
<evidence type="ECO:0000313" key="11">
    <source>
        <dbReference type="Proteomes" id="UP000466442"/>
    </source>
</evidence>
<dbReference type="InterPro" id="IPR008901">
    <property type="entry name" value="ACER"/>
</dbReference>
<protein>
    <recommendedName>
        <fullName evidence="9">Alkaline ceramidase</fullName>
        <ecNumber evidence="9">3.5.1.-</ecNumber>
    </recommendedName>
</protein>
<dbReference type="Pfam" id="PF05875">
    <property type="entry name" value="Ceramidase"/>
    <property type="match status" value="1"/>
</dbReference>
<dbReference type="Proteomes" id="UP000466442">
    <property type="component" value="Unassembled WGS sequence"/>
</dbReference>
<evidence type="ECO:0000256" key="6">
    <source>
        <dbReference type="ARBA" id="ARBA00023136"/>
    </source>
</evidence>
<dbReference type="PANTHER" id="PTHR46187">
    <property type="entry name" value="ALKALINE CERAMIDASE 3"/>
    <property type="match status" value="1"/>
</dbReference>
<evidence type="ECO:0000256" key="9">
    <source>
        <dbReference type="RuleBase" id="RU364079"/>
    </source>
</evidence>
<keyword evidence="6 9" id="KW-0472">Membrane</keyword>
<dbReference type="GO" id="GO:0006672">
    <property type="term" value="P:ceramide metabolic process"/>
    <property type="evidence" value="ECO:0007669"/>
    <property type="project" value="InterPro"/>
</dbReference>
<keyword evidence="9" id="KW-0443">Lipid metabolism</keyword>
<feature type="binding site" evidence="7">
    <location>
        <position position="74"/>
    </location>
    <ligand>
        <name>Ca(2+)</name>
        <dbReference type="ChEBI" id="CHEBI:29108"/>
    </ligand>
</feature>
<feature type="binding site" evidence="8">
    <location>
        <position position="135"/>
    </location>
    <ligand>
        <name>Zn(2+)</name>
        <dbReference type="ChEBI" id="CHEBI:29105"/>
        <note>catalytic</note>
    </ligand>
</feature>
<proteinExistence type="inferred from homology"/>
<feature type="transmembrane region" description="Helical" evidence="9">
    <location>
        <begin position="118"/>
        <end position="138"/>
    </location>
</feature>
<evidence type="ECO:0000256" key="7">
    <source>
        <dbReference type="PIRSR" id="PIRSR608901-1"/>
    </source>
</evidence>
<feature type="binding site" evidence="8">
    <location>
        <position position="275"/>
    </location>
    <ligand>
        <name>Zn(2+)</name>
        <dbReference type="ChEBI" id="CHEBI:29105"/>
        <note>catalytic</note>
    </ligand>
</feature>
<evidence type="ECO:0000256" key="8">
    <source>
        <dbReference type="PIRSR" id="PIRSR608901-2"/>
    </source>
</evidence>
<evidence type="ECO:0000256" key="4">
    <source>
        <dbReference type="ARBA" id="ARBA00022801"/>
    </source>
</evidence>
<keyword evidence="11" id="KW-1185">Reference proteome</keyword>
<feature type="binding site" evidence="7">
    <location>
        <position position="78"/>
    </location>
    <ligand>
        <name>Ca(2+)</name>
        <dbReference type="ChEBI" id="CHEBI:29108"/>
    </ligand>
</feature>
<evidence type="ECO:0000313" key="10">
    <source>
        <dbReference type="EMBL" id="KAF6213593.1"/>
    </source>
</evidence>
<evidence type="ECO:0000256" key="2">
    <source>
        <dbReference type="ARBA" id="ARBA00009780"/>
    </source>
</evidence>
<feature type="transmembrane region" description="Helical" evidence="9">
    <location>
        <begin position="232"/>
        <end position="249"/>
    </location>
</feature>
<dbReference type="AlphaFoldDB" id="A0A8S9XXD6"/>
<feature type="transmembrane region" description="Helical" evidence="9">
    <location>
        <begin position="276"/>
        <end position="294"/>
    </location>
</feature>
<feature type="transmembrane region" description="Helical" evidence="9">
    <location>
        <begin position="173"/>
        <end position="195"/>
    </location>
</feature>
<dbReference type="GO" id="GO:0016811">
    <property type="term" value="F:hydrolase activity, acting on carbon-nitrogen (but not peptide) bonds, in linear amides"/>
    <property type="evidence" value="ECO:0007669"/>
    <property type="project" value="InterPro"/>
</dbReference>
<feature type="transmembrane region" description="Helical" evidence="9">
    <location>
        <begin position="83"/>
        <end position="106"/>
    </location>
</feature>
<comment type="subcellular location">
    <subcellularLocation>
        <location evidence="1">Membrane</location>
        <topology evidence="1">Multi-pass membrane protein</topology>
    </subcellularLocation>
</comment>
<feature type="transmembrane region" description="Helical" evidence="9">
    <location>
        <begin position="201"/>
        <end position="220"/>
    </location>
</feature>
<sequence length="328" mass="38135">METPSPSSPPSPPVLLDHIEVHLVSPLPRPQQNQLLTLFCNYSIFEFSDSAPQFIMPPLEKEGFWGKPTSTIDWCENNYDFSYFIAEMTNTVSNLMMILPPIWGMIEVIQQKFEKKFVYCYLLILIVGLGSWAFHMTLLYEMQLFDELPMVWGTSVLVYNLSEVRKPLKNRPISNVPLFFFLTAFCIFFTILYLYWPQPVFQHTSYGILVFASFMLEIQLICAKGCHICKKLFISSTSIYLFGFFLWNLDKVFCPNLNTLRGNIPGILDPFTQLHGWWHVMAGYGTYLQVLFTIHSSYDFRYERLNSPVNLLPHPCGFGLSWVKKNRC</sequence>
<reference evidence="10" key="1">
    <citation type="journal article" date="2021" name="Mol. Ecol. Resour.">
        <title>Apolygus lucorum genome provides insights into omnivorousness and mesophyll feeding.</title>
        <authorList>
            <person name="Liu Y."/>
            <person name="Liu H."/>
            <person name="Wang H."/>
            <person name="Huang T."/>
            <person name="Liu B."/>
            <person name="Yang B."/>
            <person name="Yin L."/>
            <person name="Li B."/>
            <person name="Zhang Y."/>
            <person name="Zhang S."/>
            <person name="Jiang F."/>
            <person name="Zhang X."/>
            <person name="Ren Y."/>
            <person name="Wang B."/>
            <person name="Wang S."/>
            <person name="Lu Y."/>
            <person name="Wu K."/>
            <person name="Fan W."/>
            <person name="Wang G."/>
        </authorList>
    </citation>
    <scope>NUCLEOTIDE SEQUENCE</scope>
    <source>
        <strain evidence="10">12Hb</strain>
    </source>
</reference>
<comment type="function">
    <text evidence="9">Hydrolyzes the sphingolipid ceramide into sphingosine and free fatty acid.</text>
</comment>
<dbReference type="PANTHER" id="PTHR46187:SF3">
    <property type="entry name" value="ALKALINE CERAMIDASE 3"/>
    <property type="match status" value="1"/>
</dbReference>
<keyword evidence="7" id="KW-0106">Calcium</keyword>
<feature type="binding site" evidence="7">
    <location>
        <position position="87"/>
    </location>
    <ligand>
        <name>Ca(2+)</name>
        <dbReference type="ChEBI" id="CHEBI:29108"/>
    </ligand>
</feature>
<feature type="binding site" evidence="8">
    <location>
        <position position="279"/>
    </location>
    <ligand>
        <name>Zn(2+)</name>
        <dbReference type="ChEBI" id="CHEBI:29105"/>
        <note>catalytic</note>
    </ligand>
</feature>
<evidence type="ECO:0000256" key="3">
    <source>
        <dbReference type="ARBA" id="ARBA00022692"/>
    </source>
</evidence>
<keyword evidence="3 9" id="KW-0812">Transmembrane</keyword>
<name>A0A8S9XXD6_APOLU</name>
<keyword evidence="8" id="KW-0862">Zinc</keyword>
<dbReference type="EMBL" id="WIXP02000003">
    <property type="protein sequence ID" value="KAF6213593.1"/>
    <property type="molecule type" value="Genomic_DNA"/>
</dbReference>
<dbReference type="OrthoDB" id="187171at2759"/>
<dbReference type="GO" id="GO:0046872">
    <property type="term" value="F:metal ion binding"/>
    <property type="evidence" value="ECO:0007669"/>
    <property type="project" value="UniProtKB-KW"/>
</dbReference>
<feature type="binding site" evidence="7">
    <location>
        <position position="76"/>
    </location>
    <ligand>
        <name>Ca(2+)</name>
        <dbReference type="ChEBI" id="CHEBI:29108"/>
    </ligand>
</feature>
<comment type="similarity">
    <text evidence="2 9">Belongs to the alkaline ceramidase family.</text>
</comment>
<gene>
    <name evidence="10" type="ORF">GE061_011314</name>
</gene>
<accession>A0A8S9XXD6</accession>
<keyword evidence="5 9" id="KW-1133">Transmembrane helix</keyword>
<comment type="cofactor">
    <cofactor evidence="8">
        <name>Zn(2+)</name>
        <dbReference type="ChEBI" id="CHEBI:29105"/>
    </cofactor>
</comment>
<evidence type="ECO:0000256" key="1">
    <source>
        <dbReference type="ARBA" id="ARBA00004141"/>
    </source>
</evidence>
<dbReference type="GO" id="GO:0005789">
    <property type="term" value="C:endoplasmic reticulum membrane"/>
    <property type="evidence" value="ECO:0007669"/>
    <property type="project" value="TreeGrafter"/>
</dbReference>
<dbReference type="EC" id="3.5.1.-" evidence="9"/>
<keyword evidence="7" id="KW-0479">Metal-binding</keyword>
<organism evidence="10 11">
    <name type="scientific">Apolygus lucorum</name>
    <name type="common">Small green plant bug</name>
    <name type="synonym">Lygocoris lucorum</name>
    <dbReference type="NCBI Taxonomy" id="248454"/>
    <lineage>
        <taxon>Eukaryota</taxon>
        <taxon>Metazoa</taxon>
        <taxon>Ecdysozoa</taxon>
        <taxon>Arthropoda</taxon>
        <taxon>Hexapoda</taxon>
        <taxon>Insecta</taxon>
        <taxon>Pterygota</taxon>
        <taxon>Neoptera</taxon>
        <taxon>Paraneoptera</taxon>
        <taxon>Hemiptera</taxon>
        <taxon>Heteroptera</taxon>
        <taxon>Panheteroptera</taxon>
        <taxon>Cimicomorpha</taxon>
        <taxon>Miridae</taxon>
        <taxon>Mirini</taxon>
        <taxon>Apolygus</taxon>
    </lineage>
</organism>
<feature type="binding site" evidence="7">
    <location>
        <position position="73"/>
    </location>
    <ligand>
        <name>Ca(2+)</name>
        <dbReference type="ChEBI" id="CHEBI:29108"/>
    </ligand>
</feature>